<accession>A0A1R4A846</accession>
<dbReference type="InterPro" id="IPR047324">
    <property type="entry name" value="LbH_gamma_CA-like"/>
</dbReference>
<dbReference type="Gene3D" id="2.160.10.10">
    <property type="entry name" value="Hexapeptide repeat proteins"/>
    <property type="match status" value="1"/>
</dbReference>
<dbReference type="AlphaFoldDB" id="A0A1R4A846"/>
<name>A0A1R4A846_9ARCH</name>
<dbReference type="CDD" id="cd04645">
    <property type="entry name" value="LbH_gamma_CA_like"/>
    <property type="match status" value="1"/>
</dbReference>
<dbReference type="GO" id="GO:0016740">
    <property type="term" value="F:transferase activity"/>
    <property type="evidence" value="ECO:0007669"/>
    <property type="project" value="UniProtKB-KW"/>
</dbReference>
<dbReference type="Proteomes" id="UP000187822">
    <property type="component" value="Chromosome I"/>
</dbReference>
<dbReference type="InterPro" id="IPR050484">
    <property type="entry name" value="Transf_Hexapept/Carb_Anhydrase"/>
</dbReference>
<dbReference type="KEGG" id="cdiv:CPM_1289"/>
<gene>
    <name evidence="1" type="ORF">CPM_1289</name>
</gene>
<dbReference type="STRING" id="1673428.CPM_1289"/>
<organism evidence="1 2">
    <name type="scientific">Cuniculiplasma divulgatum</name>
    <dbReference type="NCBI Taxonomy" id="1673428"/>
    <lineage>
        <taxon>Archaea</taxon>
        <taxon>Methanobacteriati</taxon>
        <taxon>Thermoplasmatota</taxon>
        <taxon>Thermoplasmata</taxon>
        <taxon>Thermoplasmatales</taxon>
        <taxon>Cuniculiplasmataceae</taxon>
        <taxon>Cuniculiplasma</taxon>
    </lineage>
</organism>
<dbReference type="InterPro" id="IPR011004">
    <property type="entry name" value="Trimer_LpxA-like_sf"/>
</dbReference>
<dbReference type="RefSeq" id="WP_021788996.1">
    <property type="nucleotide sequence ID" value="NZ_LT719092.1"/>
</dbReference>
<evidence type="ECO:0000313" key="1">
    <source>
        <dbReference type="EMBL" id="SJK85090.1"/>
    </source>
</evidence>
<dbReference type="PANTHER" id="PTHR13061">
    <property type="entry name" value="DYNACTIN SUBUNIT P25"/>
    <property type="match status" value="1"/>
</dbReference>
<dbReference type="SUPFAM" id="SSF51161">
    <property type="entry name" value="Trimeric LpxA-like enzymes"/>
    <property type="match status" value="1"/>
</dbReference>
<proteinExistence type="predicted"/>
<sequence length="174" mass="18984">MTVYTFEGRIPNISSESYISPNATVIGDVTIKGEVWVGPGAVIRGDYGKIIIGNGTAVEDNVVIHARPGEVTTIGEHVTLGHSCVIHTATIEDYAVIGMHSTVTDFAKVGKWAVIAEHALVKTRQTIEPEKIAGGVPAKVIKDVSEDYKALWADYKYNYTSFCKRYKDGLKEKL</sequence>
<dbReference type="EMBL" id="LT719092">
    <property type="protein sequence ID" value="SJK85090.1"/>
    <property type="molecule type" value="Genomic_DNA"/>
</dbReference>
<dbReference type="PANTHER" id="PTHR13061:SF29">
    <property type="entry name" value="GAMMA CARBONIC ANHYDRASE-LIKE 1, MITOCHONDRIAL-RELATED"/>
    <property type="match status" value="1"/>
</dbReference>
<reference evidence="2" key="1">
    <citation type="submission" date="2016-06" db="EMBL/GenBank/DDBJ databases">
        <authorList>
            <person name="Toshchakov V.S."/>
        </authorList>
    </citation>
    <scope>NUCLEOTIDE SEQUENCE [LARGE SCALE GENOMIC DNA]</scope>
    <source>
        <strain>PM4 (JCM 30641</strain>
        <strain evidence="2">\VKM B-2940)</strain>
    </source>
</reference>
<dbReference type="OrthoDB" id="10940at2157"/>
<protein>
    <submittedName>
        <fullName evidence="1">Carbonic anhydrase/acetyltransferase</fullName>
    </submittedName>
</protein>
<keyword evidence="1" id="KW-0808">Transferase</keyword>
<evidence type="ECO:0000313" key="2">
    <source>
        <dbReference type="Proteomes" id="UP000187822"/>
    </source>
</evidence>
<dbReference type="GeneID" id="30927882"/>
<keyword evidence="2" id="KW-1185">Reference proteome</keyword>